<feature type="transmembrane region" description="Helical" evidence="2">
    <location>
        <begin position="285"/>
        <end position="306"/>
    </location>
</feature>
<feature type="transmembrane region" description="Helical" evidence="2">
    <location>
        <begin position="529"/>
        <end position="549"/>
    </location>
</feature>
<organism evidence="3 4">
    <name type="scientific">Paenibacillus macerans</name>
    <name type="common">Bacillus macerans</name>
    <dbReference type="NCBI Taxonomy" id="44252"/>
    <lineage>
        <taxon>Bacteria</taxon>
        <taxon>Bacillati</taxon>
        <taxon>Bacillota</taxon>
        <taxon>Bacilli</taxon>
        <taxon>Bacillales</taxon>
        <taxon>Paenibacillaceae</taxon>
        <taxon>Paenibacillus</taxon>
    </lineage>
</organism>
<accession>A0A090YQ62</accession>
<dbReference type="RefSeq" id="WP_036618990.1">
    <property type="nucleotide sequence ID" value="NZ_JAKOBR010000123.1"/>
</dbReference>
<evidence type="ECO:0000256" key="2">
    <source>
        <dbReference type="SAM" id="Phobius"/>
    </source>
</evidence>
<feature type="transmembrane region" description="Helical" evidence="2">
    <location>
        <begin position="337"/>
        <end position="358"/>
    </location>
</feature>
<feature type="transmembrane region" description="Helical" evidence="2">
    <location>
        <begin position="787"/>
        <end position="807"/>
    </location>
</feature>
<dbReference type="PANTHER" id="PTHR38434">
    <property type="entry name" value="BLL2549 PROTEIN"/>
    <property type="match status" value="1"/>
</dbReference>
<feature type="transmembrane region" description="Helical" evidence="2">
    <location>
        <begin position="697"/>
        <end position="719"/>
    </location>
</feature>
<feature type="transmembrane region" description="Helical" evidence="2">
    <location>
        <begin position="199"/>
        <end position="220"/>
    </location>
</feature>
<evidence type="ECO:0008006" key="5">
    <source>
        <dbReference type="Google" id="ProtNLM"/>
    </source>
</evidence>
<keyword evidence="2" id="KW-1133">Transmembrane helix</keyword>
<sequence length="856" mass="97889">MKEFRDRLVQLQEDQARMLKEYQALVEEYESYDYIRENGALRRQCEELKRRADALEERLGQLDHENRELRRALSEQMLDEKLGLLALSRKKLYTYFSEKVIGQGNRLESLENFAKQRIDHLIHQAERQLDADQEGIKARLKQFHEELEQRMAEHRKRLLVEENRIRQETWAGYEKLAAEGVDEETVQRRKKQNQIEMKIGLNWINKIGILLIVLGVGAAFKYSYTAWFSGYMKGLVFFLLGALMIAGGEWLFRKGKKIFALGLLGGGISVLYGSVFYSYFLLHIIGMYAGFAVCVLITAAAVFLSLRYRSRTICSLGLIGGYLPLLSYISAFGLEGAAVYAGMGYLLLLNGLILLVSFRKRWPAVTYISFLLHTPSMIALAALAEQAWIAMLYAVCIFLMYLGITLWIPFRHKSKLTWWDFSLLALNTVVSCGTLYGLIAKAELTGFRGLLALLFCLVYTALGRFAHKKLPQERAIRVLFYATALTFAVLMIPFQLDVRWVSMGWLIEGMALAVFAGRSRLKPLERGGWGIVLLCAGAFFWVDFIRYLVGVVRPGDFNLQYSSISLGPLLLMLYYALRFRNPEENGRYLAWEHTFISWVKYVTLCNLWLYLVYEAGFVYDRLVPASMSHEALYKWLLIAAVTMVLAYALTKFRLLYDRFVKIYTLVLYSISYFICFIVTVALPALQEDAARNGAAEYIALIVLIAFNIIVFFSGKDMLFSAIRRDFRSAEWYPVIMGAYLFAVITAFLSVQFRLGDAGLWFSLVYLLLAIGYIVYGFRYRYVYIRRIGLGLTLLSTGKMLLYDLSLLTTGSKILAFFGFGVVLLAISYIYQRVSLRLEGVKEQGSPEESAVSNSPE</sequence>
<dbReference type="PANTHER" id="PTHR38434:SF1">
    <property type="entry name" value="BLL2549 PROTEIN"/>
    <property type="match status" value="1"/>
</dbReference>
<proteinExistence type="predicted"/>
<dbReference type="GeneID" id="77010886"/>
<dbReference type="HOGENOM" id="CLU_333657_0_0_9"/>
<keyword evidence="2" id="KW-0812">Transmembrane</keyword>
<keyword evidence="2" id="KW-0472">Membrane</keyword>
<evidence type="ECO:0000256" key="1">
    <source>
        <dbReference type="SAM" id="Coils"/>
    </source>
</evidence>
<feature type="coiled-coil region" evidence="1">
    <location>
        <begin position="1"/>
        <end position="72"/>
    </location>
</feature>
<feature type="transmembrane region" description="Helical" evidence="2">
    <location>
        <begin position="758"/>
        <end position="775"/>
    </location>
</feature>
<feature type="coiled-coil region" evidence="1">
    <location>
        <begin position="137"/>
        <end position="164"/>
    </location>
</feature>
<feature type="transmembrane region" description="Helical" evidence="2">
    <location>
        <begin position="365"/>
        <end position="384"/>
    </location>
</feature>
<feature type="transmembrane region" description="Helical" evidence="2">
    <location>
        <begin position="598"/>
        <end position="619"/>
    </location>
</feature>
<feature type="transmembrane region" description="Helical" evidence="2">
    <location>
        <begin position="813"/>
        <end position="830"/>
    </location>
</feature>
<dbReference type="EMBL" id="JMQA01000048">
    <property type="protein sequence ID" value="KFM94270.1"/>
    <property type="molecule type" value="Genomic_DNA"/>
</dbReference>
<feature type="transmembrane region" description="Helical" evidence="2">
    <location>
        <begin position="478"/>
        <end position="494"/>
    </location>
</feature>
<dbReference type="OrthoDB" id="2078443at2"/>
<dbReference type="InterPro" id="IPR019286">
    <property type="entry name" value="DUF2339_TM"/>
</dbReference>
<dbReference type="Proteomes" id="UP000029278">
    <property type="component" value="Unassembled WGS sequence"/>
</dbReference>
<feature type="transmembrane region" description="Helical" evidence="2">
    <location>
        <begin position="421"/>
        <end position="439"/>
    </location>
</feature>
<feature type="transmembrane region" description="Helical" evidence="2">
    <location>
        <begin position="561"/>
        <end position="577"/>
    </location>
</feature>
<protein>
    <recommendedName>
        <fullName evidence="5">DUF2339 domain-containing protein</fullName>
    </recommendedName>
</protein>
<feature type="transmembrane region" description="Helical" evidence="2">
    <location>
        <begin position="731"/>
        <end position="752"/>
    </location>
</feature>
<feature type="transmembrane region" description="Helical" evidence="2">
    <location>
        <begin position="500"/>
        <end position="517"/>
    </location>
</feature>
<feature type="transmembrane region" description="Helical" evidence="2">
    <location>
        <begin position="313"/>
        <end position="331"/>
    </location>
</feature>
<keyword evidence="4" id="KW-1185">Reference proteome</keyword>
<keyword evidence="1" id="KW-0175">Coiled coil</keyword>
<feature type="transmembrane region" description="Helical" evidence="2">
    <location>
        <begin position="390"/>
        <end position="409"/>
    </location>
</feature>
<feature type="transmembrane region" description="Helical" evidence="2">
    <location>
        <begin position="662"/>
        <end position="685"/>
    </location>
</feature>
<feature type="transmembrane region" description="Helical" evidence="2">
    <location>
        <begin position="258"/>
        <end position="279"/>
    </location>
</feature>
<gene>
    <name evidence="3" type="ORF">DJ90_4710</name>
</gene>
<feature type="transmembrane region" description="Helical" evidence="2">
    <location>
        <begin position="445"/>
        <end position="466"/>
    </location>
</feature>
<feature type="transmembrane region" description="Helical" evidence="2">
    <location>
        <begin position="631"/>
        <end position="650"/>
    </location>
</feature>
<evidence type="ECO:0000313" key="4">
    <source>
        <dbReference type="Proteomes" id="UP000029278"/>
    </source>
</evidence>
<reference evidence="3 4" key="1">
    <citation type="submission" date="2014-04" db="EMBL/GenBank/DDBJ databases">
        <authorList>
            <person name="Bishop-Lilly K.A."/>
            <person name="Broomall S.M."/>
            <person name="Chain P.S."/>
            <person name="Chertkov O."/>
            <person name="Coyne S.R."/>
            <person name="Daligault H.E."/>
            <person name="Davenport K.W."/>
            <person name="Erkkila T."/>
            <person name="Frey K.G."/>
            <person name="Gibbons H.S."/>
            <person name="Gu W."/>
            <person name="Jaissle J."/>
            <person name="Johnson S.L."/>
            <person name="Koroleva G.I."/>
            <person name="Ladner J.T."/>
            <person name="Lo C.-C."/>
            <person name="Minogue T.D."/>
            <person name="Munk C."/>
            <person name="Palacios G.F."/>
            <person name="Redden C.L."/>
            <person name="Rosenzweig C.N."/>
            <person name="Scholz M.B."/>
            <person name="Teshima H."/>
            <person name="Xu Y."/>
        </authorList>
    </citation>
    <scope>NUCLEOTIDE SEQUENCE [LARGE SCALE GENOMIC DNA]</scope>
    <source>
        <strain evidence="3 4">8244</strain>
    </source>
</reference>
<feature type="transmembrane region" description="Helical" evidence="2">
    <location>
        <begin position="226"/>
        <end position="246"/>
    </location>
</feature>
<dbReference type="PATRIC" id="fig|44252.3.peg.5802"/>
<dbReference type="AlphaFoldDB" id="A0A090YQ62"/>
<name>A0A090YQ62_PAEMA</name>
<comment type="caution">
    <text evidence="3">The sequence shown here is derived from an EMBL/GenBank/DDBJ whole genome shotgun (WGS) entry which is preliminary data.</text>
</comment>
<dbReference type="Pfam" id="PF10101">
    <property type="entry name" value="DUF2339"/>
    <property type="match status" value="1"/>
</dbReference>
<dbReference type="STRING" id="44252.DJ90_4710"/>
<evidence type="ECO:0000313" key="3">
    <source>
        <dbReference type="EMBL" id="KFM94270.1"/>
    </source>
</evidence>